<dbReference type="RefSeq" id="YP_009628909.1">
    <property type="nucleotide sequence ID" value="NC_042171.1"/>
</dbReference>
<dbReference type="AlphaFoldDB" id="A0A4D6BL89"/>
<evidence type="ECO:0000313" key="2">
    <source>
        <dbReference type="EMBL" id="QBX88692.1"/>
    </source>
</evidence>
<feature type="region of interest" description="Disordered" evidence="1">
    <location>
        <begin position="1"/>
        <end position="21"/>
    </location>
</feature>
<proteinExistence type="predicted"/>
<protein>
    <submittedName>
        <fullName evidence="2">Uncharacterized protein</fullName>
    </submittedName>
</protein>
<geneLocation type="plastid" evidence="2"/>
<dbReference type="EMBL" id="MH026108">
    <property type="protein sequence ID" value="QBX88692.1"/>
    <property type="molecule type" value="Genomic_DNA"/>
</dbReference>
<gene>
    <name evidence="2" type="primary">orf14</name>
</gene>
<accession>A0A4D6BL89</accession>
<name>A0A4D6BL89_9FLOR</name>
<organism evidence="2">
    <name type="scientific">Balbiania investiens</name>
    <dbReference type="NCBI Taxonomy" id="111861"/>
    <lineage>
        <taxon>Eukaryota</taxon>
        <taxon>Rhodophyta</taxon>
        <taxon>Florideophyceae</taxon>
        <taxon>Nemaliophycidae</taxon>
        <taxon>Balbianiales</taxon>
        <taxon>Balbianiaceae</taxon>
        <taxon>Balbiania</taxon>
    </lineage>
</organism>
<dbReference type="GeneID" id="40138856"/>
<keyword evidence="2" id="KW-0934">Plastid</keyword>
<reference evidence="2" key="1">
    <citation type="journal article" date="2019" name="Phycologia">
        <title>Chloroplast and mitochondrial genomes of Balbiania investiens (Balbianiales, Nemaliophycidae).</title>
        <authorList>
            <person name="Evans J.R."/>
            <person name="StAmour N."/>
            <person name="Verbruggen H."/>
            <person name="Salomaki E.D."/>
            <person name="Vis M.L."/>
        </authorList>
    </citation>
    <scope>NUCLEOTIDE SEQUENCE</scope>
</reference>
<evidence type="ECO:0000256" key="1">
    <source>
        <dbReference type="SAM" id="MobiDB-lite"/>
    </source>
</evidence>
<sequence>MSWIPHKNINEMRSGNDEEEMNNDQNKIFTREIDLAILQEDGLEWIENVCSKDQQKELLENIEIIAAAIYPKSLRKRNFAEMYTNDKKHEGNNNCRLEIQKINSKVVSIEEECYEWTSVNMVGDLLVNKLLELRQR</sequence>